<keyword evidence="2" id="KW-1185">Reference proteome</keyword>
<name>A0A096AZA8_9BACT</name>
<protein>
    <submittedName>
        <fullName evidence="1">Uncharacterized protein</fullName>
    </submittedName>
</protein>
<evidence type="ECO:0000313" key="2">
    <source>
        <dbReference type="Proteomes" id="UP000029614"/>
    </source>
</evidence>
<dbReference type="Proteomes" id="UP000029614">
    <property type="component" value="Unassembled WGS sequence"/>
</dbReference>
<sequence length="234" mass="27850">MSQYVNITPEQRRYIVEHYGKVPVLKMAAKFGVCDMTIYRIIKSGGVDTKKHYVPLQKEEIEKVIELYPNTPNKEIARIINRKLGTIKHLKRLYGLKKTPEYKYLARIDNLKKADPAKVRIAAKIGFQKKYKRAVFEKLSGMKPTTKMKVTILPKRIYSVMYRLRRIYNYFLVKGEPYTLYYDKDTKRCKREDYYFNKYRIKFAKAEEEEVDICNEKKEERGGLKTISPFVLKF</sequence>
<reference evidence="1 2" key="1">
    <citation type="submission" date="2014-07" db="EMBL/GenBank/DDBJ databases">
        <authorList>
            <person name="McCorrison J."/>
            <person name="Sanka R."/>
            <person name="Torralba M."/>
            <person name="Gillis M."/>
            <person name="Haft D.H."/>
            <person name="Methe B."/>
            <person name="Sutton G."/>
            <person name="Nelson K.E."/>
        </authorList>
    </citation>
    <scope>NUCLEOTIDE SEQUENCE [LARGE SCALE GENOMIC DNA]</scope>
    <source>
        <strain evidence="1 2">DNF00058</strain>
    </source>
</reference>
<dbReference type="EMBL" id="JRNU01000012">
    <property type="protein sequence ID" value="KGF52383.1"/>
    <property type="molecule type" value="Genomic_DNA"/>
</dbReference>
<evidence type="ECO:0000313" key="1">
    <source>
        <dbReference type="EMBL" id="KGF52383.1"/>
    </source>
</evidence>
<comment type="caution">
    <text evidence="1">The sequence shown here is derived from an EMBL/GenBank/DDBJ whole genome shotgun (WGS) entry which is preliminary data.</text>
</comment>
<dbReference type="AlphaFoldDB" id="A0A096AZA8"/>
<organism evidence="1 2">
    <name type="scientific">Prevotella amnii DNF00058</name>
    <dbReference type="NCBI Taxonomy" id="1401066"/>
    <lineage>
        <taxon>Bacteria</taxon>
        <taxon>Pseudomonadati</taxon>
        <taxon>Bacteroidota</taxon>
        <taxon>Bacteroidia</taxon>
        <taxon>Bacteroidales</taxon>
        <taxon>Prevotellaceae</taxon>
        <taxon>Prevotella</taxon>
    </lineage>
</organism>
<dbReference type="RefSeq" id="WP_036854737.1">
    <property type="nucleotide sequence ID" value="NZ_JRNU01000012.1"/>
</dbReference>
<proteinExistence type="predicted"/>
<gene>
    <name evidence="1" type="ORF">HMPREF9302_03575</name>
</gene>
<accession>A0A096AZA8</accession>